<reference evidence="2 3" key="1">
    <citation type="submission" date="2019-05" db="EMBL/GenBank/DDBJ databases">
        <title>Draft genome sequence of Nonomuraea zeae DSM 100528.</title>
        <authorList>
            <person name="Saricaoglu S."/>
            <person name="Isik K."/>
        </authorList>
    </citation>
    <scope>NUCLEOTIDE SEQUENCE [LARGE SCALE GENOMIC DNA]</scope>
    <source>
        <strain evidence="2 3">DSM 100528</strain>
    </source>
</reference>
<keyword evidence="1" id="KW-0812">Transmembrane</keyword>
<protein>
    <submittedName>
        <fullName evidence="2">Uncharacterized protein</fullName>
    </submittedName>
</protein>
<dbReference type="RefSeq" id="WP_138692112.1">
    <property type="nucleotide sequence ID" value="NZ_JBHSAZ010000106.1"/>
</dbReference>
<evidence type="ECO:0000313" key="2">
    <source>
        <dbReference type="EMBL" id="TMR31847.1"/>
    </source>
</evidence>
<proteinExistence type="predicted"/>
<name>A0A5S4GFU9_9ACTN</name>
<gene>
    <name evidence="2" type="ORF">ETD85_24430</name>
</gene>
<evidence type="ECO:0000313" key="3">
    <source>
        <dbReference type="Proteomes" id="UP000306628"/>
    </source>
</evidence>
<keyword evidence="3" id="KW-1185">Reference proteome</keyword>
<feature type="transmembrane region" description="Helical" evidence="1">
    <location>
        <begin position="84"/>
        <end position="101"/>
    </location>
</feature>
<dbReference type="Proteomes" id="UP000306628">
    <property type="component" value="Unassembled WGS sequence"/>
</dbReference>
<feature type="transmembrane region" description="Helical" evidence="1">
    <location>
        <begin position="53"/>
        <end position="72"/>
    </location>
</feature>
<comment type="caution">
    <text evidence="2">The sequence shown here is derived from an EMBL/GenBank/DDBJ whole genome shotgun (WGS) entry which is preliminary data.</text>
</comment>
<sequence length="143" mass="14506">MTVPAWKHRGWSVGLLGLSVAVPPAVNLADGLTWIWTPSLPPPLFQLLVEAGVLDVWLLLDLLAASGVLGGFAVKAAAAGETTAAAWALAAVSVTSLAAAVTGPHQLLPAGYGVAYTTALMLVRSCSQAQRASTGGPPCDHVT</sequence>
<keyword evidence="1" id="KW-1133">Transmembrane helix</keyword>
<organism evidence="2 3">
    <name type="scientific">Nonomuraea zeae</name>
    <dbReference type="NCBI Taxonomy" id="1642303"/>
    <lineage>
        <taxon>Bacteria</taxon>
        <taxon>Bacillati</taxon>
        <taxon>Actinomycetota</taxon>
        <taxon>Actinomycetes</taxon>
        <taxon>Streptosporangiales</taxon>
        <taxon>Streptosporangiaceae</taxon>
        <taxon>Nonomuraea</taxon>
    </lineage>
</organism>
<dbReference type="EMBL" id="VCKX01000077">
    <property type="protein sequence ID" value="TMR31847.1"/>
    <property type="molecule type" value="Genomic_DNA"/>
</dbReference>
<evidence type="ECO:0000256" key="1">
    <source>
        <dbReference type="SAM" id="Phobius"/>
    </source>
</evidence>
<dbReference type="AlphaFoldDB" id="A0A5S4GFU9"/>
<keyword evidence="1" id="KW-0472">Membrane</keyword>
<accession>A0A5S4GFU9</accession>